<dbReference type="EMBL" id="CP081864">
    <property type="protein sequence ID" value="QZN94840.1"/>
    <property type="molecule type" value="Genomic_DNA"/>
</dbReference>
<dbReference type="InterPro" id="IPR005545">
    <property type="entry name" value="YCII"/>
</dbReference>
<reference evidence="3 4" key="1">
    <citation type="submission" date="2021-08" db="EMBL/GenBank/DDBJ databases">
        <title>Culture and genomic analysis of Symbiopectobacterium purcellii sp. nov. gen. nov., isolated from the leafhopper Empoasca decipiens.</title>
        <authorList>
            <person name="Nadal-Jimenez P."/>
            <person name="Siozios S."/>
            <person name="Halliday N."/>
            <person name="Camara M."/>
            <person name="Hurst G.D.D."/>
        </authorList>
    </citation>
    <scope>NUCLEOTIDE SEQUENCE [LARGE SCALE GENOMIC DNA]</scope>
    <source>
        <strain evidence="3 4">SyEd1</strain>
    </source>
</reference>
<evidence type="ECO:0000313" key="3">
    <source>
        <dbReference type="EMBL" id="QZN94840.1"/>
    </source>
</evidence>
<comment type="similarity">
    <text evidence="1">Belongs to the YciI family.</text>
</comment>
<accession>A0ABX9AI48</accession>
<feature type="domain" description="YCII-related" evidence="2">
    <location>
        <begin position="2"/>
        <end position="73"/>
    </location>
</feature>
<dbReference type="Pfam" id="PF03795">
    <property type="entry name" value="YCII"/>
    <property type="match status" value="1"/>
</dbReference>
<proteinExistence type="inferred from homology"/>
<evidence type="ECO:0000256" key="1">
    <source>
        <dbReference type="ARBA" id="ARBA00007689"/>
    </source>
</evidence>
<dbReference type="SUPFAM" id="SSF54909">
    <property type="entry name" value="Dimeric alpha+beta barrel"/>
    <property type="match status" value="1"/>
</dbReference>
<gene>
    <name evidence="3" type="ORF">K6K13_16465</name>
</gene>
<evidence type="ECO:0000259" key="2">
    <source>
        <dbReference type="Pfam" id="PF03795"/>
    </source>
</evidence>
<dbReference type="RefSeq" id="WP_222157953.1">
    <property type="nucleotide sequence ID" value="NZ_CP081864.1"/>
</dbReference>
<dbReference type="InterPro" id="IPR011008">
    <property type="entry name" value="Dimeric_a/b-barrel"/>
</dbReference>
<evidence type="ECO:0000313" key="4">
    <source>
        <dbReference type="Proteomes" id="UP000825886"/>
    </source>
</evidence>
<dbReference type="Proteomes" id="UP000825886">
    <property type="component" value="Chromosome"/>
</dbReference>
<organism evidence="3 4">
    <name type="scientific">Symbiopectobacterium purcellii</name>
    <dbReference type="NCBI Taxonomy" id="2871826"/>
    <lineage>
        <taxon>Bacteria</taxon>
        <taxon>Pseudomonadati</taxon>
        <taxon>Pseudomonadota</taxon>
        <taxon>Gammaproteobacteria</taxon>
        <taxon>Enterobacterales</taxon>
        <taxon>Enterobacteriaceae</taxon>
    </lineage>
</organism>
<protein>
    <submittedName>
        <fullName evidence="3">YciI family protein</fullName>
    </submittedName>
</protein>
<name>A0ABX9AI48_9ENTR</name>
<keyword evidence="4" id="KW-1185">Reference proteome</keyword>
<sequence>MFLITITVNENITAEQHASLFPRHAQWFKKYFDAGNFLMIGPYTDCERAGVIIASAKDRDELMALLAEDAYFSDLAKYDI</sequence>
<dbReference type="Gene3D" id="3.30.70.1060">
    <property type="entry name" value="Dimeric alpha+beta barrel"/>
    <property type="match status" value="1"/>
</dbReference>